<evidence type="ECO:0000313" key="1">
    <source>
        <dbReference type="EMBL" id="KAK3722455.1"/>
    </source>
</evidence>
<gene>
    <name evidence="1" type="ORF">LTR37_002447</name>
</gene>
<proteinExistence type="predicted"/>
<sequence length="1915" mass="209096">MQSVGSVEGYVTNIRKRSLMNKNIAQLHRTTKQRTVNMPPSPSSSSTYFPPLDKCLVGDDRLISWKTAYRALCDPEVAAENTALEAFLTDPESTHFLSNALEPFLQRGAKTKGDFETKTAPIHVSQSANGDYNLEELKNDALWLAEKANVEELLALRVCILEWQQRAEDGLLATTTGIGGTAAGGTTDLGASTLGASTWSLAATVNGAASPAMDFGKEEIRRQRQLQVYLDEKTYILRICVDLVSRLAVDDANSQTGRTWIDELAGKVAGGMQCSPKTDATGHETFLASCIDILDKAIQKLGDSSKWPEAFKSDERKQTIFATATFTDITSALRLLLTALHVSQSIQGPNVLLAWFKLMDKVNFFQDLGPSSALSDASTIQCLASIVSATILRVPEVLNRIQESALPLLDGSGVAYPRLEGGVYFQNDACVRELNLVFYAAAEANTLVASPALYAWSILTSSIRDVAKLMQQMREQARVGEDEDGSEDGSPGLTRRRSARRESTRDEMSVFEKQYMQLQDFELEGEAREDPPAFFARASVDRMCVFAVVAQLSSALATVFALEVEAATTFIGRSALFELIREGIPMVSYGEEVVDAVLAILSPDAHGRANEFDSRLANRFLSASPDNDNDVFRRMVLEQALARYPFEISPLLRLLTALSSAPSARAAGPTDLVQMLETLQTLTVMVPNSFRDYMLNHEDENMNNIVLTDTLPLFISRQAVSFYGVSGSARKALTMDNGETERSSNVLAISSGTAGIVVKESRPMVFRLEHPHSGLEYLGLLLSTILPNAELYVASSDHVRLDRSTAADILTLIVSLLKSSSLQHQGAEEARFVLGRLGYALHDEQDIISIISDILEMELLAHLDQSIADGSLDLLVACAEFFDTLTGISSERVWSTLARSSLLGLTGGANALAAVVGGTEVQIGRYRFLGACVSMYANLIDDAISGLVKRRAKVNKSTNRFDSPMSSQDNTPERTMSSVLSAFQTVMVDAWQSLAEWRFALRNEKAKVSALITKAFDRLLKSACGVVNNGKEGISALLLPAAKISMDAIAPIDRSGQALKTFTQVFMAGANVEETALTTQERKAAVEAVNAAARFLTTLIKTRRMDDEESKSAYSLALQLLKLMPTIATLLATDHAYKLSLATLLTEIVQSANSAHSETDQPSILGSLSAEAAKSFLSVISQLDRPLRDLETESSIWNFLSSIMHSKQQWFAIYILTGSIPKNRLNQEPKSGKNGGKSLLAYALDQLSNITTLPPERAMNMLKFVASAQQAWVWATHEVRSHSRFLKSVLHWLNSLQPPSRAPNLAEEMLLASEHQMAAYLCDILALNLHAALETGRRGDNATLLKLLVPKLTFLRDHAVNVDAYNRSLHRNLADNFTRKFPGCNVDEFRRTPSNPAPFGRQFFYDLELANRVLGHEMAWHGAGLSIRNQGFAEEFARANVNLSLVHAQKELLTGWRLLATTLSECVDEDESLQTELAKTTERCLRANAEANLEIPGMDEVVMLRIDMTFVILSKLVAINVGGKEMKNILPAIWNLVRVCPVDYDVATAAEDLRYYRTLLQVLYLALQPHVHSEPAKATANGTRTAIAADETHLEFLDPTVATILVEIVARTIAPGFRALCGNLHTSIALAQPADFALLTAILRSLLAVSGVQAVSPQISDIIASASLVRGALSLYSWADRLAKHMDDRNPVYGEVAMNFLLTLSSVPSVAEQMAAVDGVLVQLSSANVSSYFLKPNGKDPFDEPRRMFSIWTQGFLPLCLNLLDAVGPAIAADISAFLNGFPEQLKRAETALENRAATPRNPHAGAVTLGLVSEAHSLCLIALILASDVSRGAADGINAADVPKLNFDYEKVKEDVASLVRQKTSLACRIVPVGVMEERWRESGVAGYDSLLMSKVVSEVVELMRCFGEEAPST</sequence>
<accession>A0ACC3NST0</accession>
<dbReference type="EMBL" id="JAUTXU010000013">
    <property type="protein sequence ID" value="KAK3722455.1"/>
    <property type="molecule type" value="Genomic_DNA"/>
</dbReference>
<organism evidence="1 2">
    <name type="scientific">Vermiconidia calcicola</name>
    <dbReference type="NCBI Taxonomy" id="1690605"/>
    <lineage>
        <taxon>Eukaryota</taxon>
        <taxon>Fungi</taxon>
        <taxon>Dikarya</taxon>
        <taxon>Ascomycota</taxon>
        <taxon>Pezizomycotina</taxon>
        <taxon>Dothideomycetes</taxon>
        <taxon>Dothideomycetidae</taxon>
        <taxon>Mycosphaerellales</taxon>
        <taxon>Extremaceae</taxon>
        <taxon>Vermiconidia</taxon>
    </lineage>
</organism>
<dbReference type="Proteomes" id="UP001281147">
    <property type="component" value="Unassembled WGS sequence"/>
</dbReference>
<name>A0ACC3NST0_9PEZI</name>
<evidence type="ECO:0000313" key="2">
    <source>
        <dbReference type="Proteomes" id="UP001281147"/>
    </source>
</evidence>
<reference evidence="1" key="1">
    <citation type="submission" date="2023-07" db="EMBL/GenBank/DDBJ databases">
        <title>Black Yeasts Isolated from many extreme environments.</title>
        <authorList>
            <person name="Coleine C."/>
            <person name="Stajich J.E."/>
            <person name="Selbmann L."/>
        </authorList>
    </citation>
    <scope>NUCLEOTIDE SEQUENCE</scope>
    <source>
        <strain evidence="1">CCFEE 5714</strain>
    </source>
</reference>
<comment type="caution">
    <text evidence="1">The sequence shown here is derived from an EMBL/GenBank/DDBJ whole genome shotgun (WGS) entry which is preliminary data.</text>
</comment>
<keyword evidence="2" id="KW-1185">Reference proteome</keyword>
<protein>
    <submittedName>
        <fullName evidence="1">Uncharacterized protein</fullName>
    </submittedName>
</protein>